<accession>A0AAD3TVJ5</accession>
<gene>
    <name evidence="1" type="ORF">CspeluHIS016_0405260</name>
</gene>
<evidence type="ECO:0000313" key="2">
    <source>
        <dbReference type="Proteomes" id="UP001222932"/>
    </source>
</evidence>
<comment type="caution">
    <text evidence="1">The sequence shown here is derived from an EMBL/GenBank/DDBJ whole genome shotgun (WGS) entry which is preliminary data.</text>
</comment>
<dbReference type="EMBL" id="BTCM01000004">
    <property type="protein sequence ID" value="GMK57692.1"/>
    <property type="molecule type" value="Genomic_DNA"/>
</dbReference>
<proteinExistence type="predicted"/>
<dbReference type="AlphaFoldDB" id="A0AAD3TVJ5"/>
<sequence>MANPSTHCQVTSKTTYIPTIINLNVEDADYARAFTEALTHPDGTWPSPADLATIDRLTSEPERRKAVVGVLKNRLGAGGECAARALHLIPGLPFSALADLGSEIVKLADGTSWADHSTRAHAAFYLPQVAEAKADRDAATAERKWETWQTLYGRSWVAWLPPPDDSGFTYSKLPEVECPKNPPGWRFVMFPEPFMRCMETGRAYPWRR</sequence>
<dbReference type="Proteomes" id="UP001222932">
    <property type="component" value="Unassembled WGS sequence"/>
</dbReference>
<reference evidence="1" key="1">
    <citation type="journal article" date="2023" name="BMC Genomics">
        <title>Chromosome-level genome assemblies of Cutaneotrichosporon spp. (Trichosporonales, Basidiomycota) reveal imbalanced evolution between nucleotide sequences and chromosome synteny.</title>
        <authorList>
            <person name="Kobayashi Y."/>
            <person name="Kayamori A."/>
            <person name="Aoki K."/>
            <person name="Shiwa Y."/>
            <person name="Matsutani M."/>
            <person name="Fujita N."/>
            <person name="Sugita T."/>
            <person name="Iwasaki W."/>
            <person name="Tanaka N."/>
            <person name="Takashima M."/>
        </authorList>
    </citation>
    <scope>NUCLEOTIDE SEQUENCE</scope>
    <source>
        <strain evidence="1">HIS016</strain>
    </source>
</reference>
<protein>
    <submittedName>
        <fullName evidence="1">Uncharacterized protein</fullName>
    </submittedName>
</protein>
<reference evidence="1" key="2">
    <citation type="submission" date="2023-06" db="EMBL/GenBank/DDBJ databases">
        <authorList>
            <person name="Kobayashi Y."/>
            <person name="Kayamori A."/>
            <person name="Aoki K."/>
            <person name="Shiwa Y."/>
            <person name="Fujita N."/>
            <person name="Sugita T."/>
            <person name="Iwasaki W."/>
            <person name="Tanaka N."/>
            <person name="Takashima M."/>
        </authorList>
    </citation>
    <scope>NUCLEOTIDE SEQUENCE</scope>
    <source>
        <strain evidence="1">HIS016</strain>
    </source>
</reference>
<name>A0AAD3TVJ5_9TREE</name>
<evidence type="ECO:0000313" key="1">
    <source>
        <dbReference type="EMBL" id="GMK57692.1"/>
    </source>
</evidence>
<keyword evidence="2" id="KW-1185">Reference proteome</keyword>
<organism evidence="1 2">
    <name type="scientific">Cutaneotrichosporon spelunceum</name>
    <dbReference type="NCBI Taxonomy" id="1672016"/>
    <lineage>
        <taxon>Eukaryota</taxon>
        <taxon>Fungi</taxon>
        <taxon>Dikarya</taxon>
        <taxon>Basidiomycota</taxon>
        <taxon>Agaricomycotina</taxon>
        <taxon>Tremellomycetes</taxon>
        <taxon>Trichosporonales</taxon>
        <taxon>Trichosporonaceae</taxon>
        <taxon>Cutaneotrichosporon</taxon>
    </lineage>
</organism>